<accession>A0A841PZJ2</accession>
<dbReference type="PANTHER" id="PTHR30250:SF28">
    <property type="entry name" value="POLYSACCHARIDE BIOSYNTHESIS PROTEIN"/>
    <property type="match status" value="1"/>
</dbReference>
<evidence type="ECO:0000256" key="1">
    <source>
        <dbReference type="ARBA" id="ARBA00004651"/>
    </source>
</evidence>
<evidence type="ECO:0000313" key="7">
    <source>
        <dbReference type="EMBL" id="MBB6449885.1"/>
    </source>
</evidence>
<dbReference type="Proteomes" id="UP000568839">
    <property type="component" value="Unassembled WGS sequence"/>
</dbReference>
<name>A0A841PZJ2_9BACL</name>
<evidence type="ECO:0000256" key="4">
    <source>
        <dbReference type="ARBA" id="ARBA00022989"/>
    </source>
</evidence>
<feature type="transmembrane region" description="Helical" evidence="6">
    <location>
        <begin position="47"/>
        <end position="67"/>
    </location>
</feature>
<dbReference type="RefSeq" id="WP_184403826.1">
    <property type="nucleotide sequence ID" value="NZ_JACHHJ010000002.1"/>
</dbReference>
<dbReference type="PANTHER" id="PTHR30250">
    <property type="entry name" value="PST FAMILY PREDICTED COLANIC ACID TRANSPORTER"/>
    <property type="match status" value="1"/>
</dbReference>
<keyword evidence="5 6" id="KW-0472">Membrane</keyword>
<gene>
    <name evidence="7" type="ORF">HNR44_001863</name>
</gene>
<evidence type="ECO:0000256" key="3">
    <source>
        <dbReference type="ARBA" id="ARBA00022692"/>
    </source>
</evidence>
<proteinExistence type="predicted"/>
<keyword evidence="4 6" id="KW-1133">Transmembrane helix</keyword>
<reference evidence="7 8" key="1">
    <citation type="submission" date="2020-08" db="EMBL/GenBank/DDBJ databases">
        <title>Genomic Encyclopedia of Type Strains, Phase IV (KMG-IV): sequencing the most valuable type-strain genomes for metagenomic binning, comparative biology and taxonomic classification.</title>
        <authorList>
            <person name="Goeker M."/>
        </authorList>
    </citation>
    <scope>NUCLEOTIDE SEQUENCE [LARGE SCALE GENOMIC DNA]</scope>
    <source>
        <strain evidence="7 8">DSM 21769</strain>
    </source>
</reference>
<protein>
    <submittedName>
        <fullName evidence="7">O-antigen/teichoic acid export membrane protein</fullName>
    </submittedName>
</protein>
<dbReference type="Pfam" id="PF13440">
    <property type="entry name" value="Polysacc_synt_3"/>
    <property type="match status" value="1"/>
</dbReference>
<comment type="subcellular location">
    <subcellularLocation>
        <location evidence="1">Cell membrane</location>
        <topology evidence="1">Multi-pass membrane protein</topology>
    </subcellularLocation>
</comment>
<feature type="transmembrane region" description="Helical" evidence="6">
    <location>
        <begin position="118"/>
        <end position="136"/>
    </location>
</feature>
<dbReference type="InterPro" id="IPR050833">
    <property type="entry name" value="Poly_Biosynth_Transport"/>
</dbReference>
<keyword evidence="3 6" id="KW-0812">Transmembrane</keyword>
<comment type="caution">
    <text evidence="7">The sequence shown here is derived from an EMBL/GenBank/DDBJ whole genome shotgun (WGS) entry which is preliminary data.</text>
</comment>
<evidence type="ECO:0000256" key="5">
    <source>
        <dbReference type="ARBA" id="ARBA00023136"/>
    </source>
</evidence>
<organism evidence="7 8">
    <name type="scientific">Geomicrobium halophilum</name>
    <dbReference type="NCBI Taxonomy" id="549000"/>
    <lineage>
        <taxon>Bacteria</taxon>
        <taxon>Bacillati</taxon>
        <taxon>Bacillota</taxon>
        <taxon>Bacilli</taxon>
        <taxon>Bacillales</taxon>
        <taxon>Geomicrobium</taxon>
    </lineage>
</organism>
<feature type="transmembrane region" description="Helical" evidence="6">
    <location>
        <begin position="367"/>
        <end position="389"/>
    </location>
</feature>
<evidence type="ECO:0000313" key="8">
    <source>
        <dbReference type="Proteomes" id="UP000568839"/>
    </source>
</evidence>
<feature type="transmembrane region" description="Helical" evidence="6">
    <location>
        <begin position="302"/>
        <end position="325"/>
    </location>
</feature>
<dbReference type="EMBL" id="JACHHJ010000002">
    <property type="protein sequence ID" value="MBB6449885.1"/>
    <property type="molecule type" value="Genomic_DNA"/>
</dbReference>
<feature type="transmembrane region" description="Helical" evidence="6">
    <location>
        <begin position="337"/>
        <end position="355"/>
    </location>
</feature>
<dbReference type="AlphaFoldDB" id="A0A841PZJ2"/>
<sequence>MWKKIKGSSFIKNMTVLMSGTAIAQGLTIAAAPILTRLYGPETFGLLGLYTSIIGIVTVVMTLRYELAVVLPRDDKGSANVLVLSISIALLLTIALSLLIVFFNYEIAQILNTPELQQWLWLVPIGAFSLGTYNALKYWSTRKKQFQRLSISQVIRSTGQVSTQVSGGLLSMGPSGLLGGQVLGQIIATVTLGYQVIKEDLKIITSSLSIKHMSIIAKKYKDFPLFSSSQALVNSVSQHATPFILAAFFGPAIVGFYTLALKLIQMPANLVGEAFKQVYYQKASELTNNNKPLDTHMLKSSFYLAIIGFIPALVIFIFAPQIFYFALGEDWYVAGQYSRWLIFWMYFWFVNRPAVSSIQVFGWQKYLLIYESVLLLARVIAISLSAIYYDALTAVAAFSVLGAVFTPIVTISTYVALKKKGNQRVKDG</sequence>
<evidence type="ECO:0000256" key="2">
    <source>
        <dbReference type="ARBA" id="ARBA00022475"/>
    </source>
</evidence>
<keyword evidence="2" id="KW-1003">Cell membrane</keyword>
<dbReference type="GO" id="GO:0005886">
    <property type="term" value="C:plasma membrane"/>
    <property type="evidence" value="ECO:0007669"/>
    <property type="project" value="UniProtKB-SubCell"/>
</dbReference>
<keyword evidence="8" id="KW-1185">Reference proteome</keyword>
<feature type="transmembrane region" description="Helical" evidence="6">
    <location>
        <begin position="79"/>
        <end position="103"/>
    </location>
</feature>
<feature type="transmembrane region" description="Helical" evidence="6">
    <location>
        <begin position="395"/>
        <end position="417"/>
    </location>
</feature>
<evidence type="ECO:0000256" key="6">
    <source>
        <dbReference type="SAM" id="Phobius"/>
    </source>
</evidence>